<gene>
    <name evidence="3" type="ORF">HNQ77_003967</name>
</gene>
<evidence type="ECO:0000256" key="2">
    <source>
        <dbReference type="HAMAP-Rule" id="MF_00048"/>
    </source>
</evidence>
<dbReference type="SUPFAM" id="SSF52980">
    <property type="entry name" value="Restriction endonuclease-like"/>
    <property type="match status" value="1"/>
</dbReference>
<dbReference type="EMBL" id="JACHEK010000008">
    <property type="protein sequence ID" value="MBB6145997.1"/>
    <property type="molecule type" value="Genomic_DNA"/>
</dbReference>
<dbReference type="InterPro" id="IPR011335">
    <property type="entry name" value="Restrct_endonuc-II-like"/>
</dbReference>
<dbReference type="InterPro" id="IPR011856">
    <property type="entry name" value="tRNA_endonuc-like_dom_sf"/>
</dbReference>
<dbReference type="HAMAP" id="MF_00048">
    <property type="entry name" value="UPF0102"/>
    <property type="match status" value="1"/>
</dbReference>
<dbReference type="AlphaFoldDB" id="A0A841K064"/>
<keyword evidence="3" id="KW-0540">Nuclease</keyword>
<keyword evidence="3" id="KW-0255">Endonuclease</keyword>
<name>A0A841K064_9BACT</name>
<accession>A0A841K064</accession>
<dbReference type="GO" id="GO:0003676">
    <property type="term" value="F:nucleic acid binding"/>
    <property type="evidence" value="ECO:0007669"/>
    <property type="project" value="InterPro"/>
</dbReference>
<keyword evidence="4" id="KW-1185">Reference proteome</keyword>
<dbReference type="InterPro" id="IPR003509">
    <property type="entry name" value="UPF0102_YraN-like"/>
</dbReference>
<dbReference type="Proteomes" id="UP000538666">
    <property type="component" value="Unassembled WGS sequence"/>
</dbReference>
<comment type="caution">
    <text evidence="3">The sequence shown here is derived from an EMBL/GenBank/DDBJ whole genome shotgun (WGS) entry which is preliminary data.</text>
</comment>
<comment type="similarity">
    <text evidence="1 2">Belongs to the UPF0102 family.</text>
</comment>
<keyword evidence="3" id="KW-0378">Hydrolase</keyword>
<dbReference type="PANTHER" id="PTHR34039:SF1">
    <property type="entry name" value="UPF0102 PROTEIN YRAN"/>
    <property type="match status" value="1"/>
</dbReference>
<organism evidence="3 4">
    <name type="scientific">Silvibacterium bohemicum</name>
    <dbReference type="NCBI Taxonomy" id="1577686"/>
    <lineage>
        <taxon>Bacteria</taxon>
        <taxon>Pseudomonadati</taxon>
        <taxon>Acidobacteriota</taxon>
        <taxon>Terriglobia</taxon>
        <taxon>Terriglobales</taxon>
        <taxon>Acidobacteriaceae</taxon>
        <taxon>Silvibacterium</taxon>
    </lineage>
</organism>
<proteinExistence type="inferred from homology"/>
<dbReference type="GO" id="GO:0004519">
    <property type="term" value="F:endonuclease activity"/>
    <property type="evidence" value="ECO:0007669"/>
    <property type="project" value="UniProtKB-KW"/>
</dbReference>
<evidence type="ECO:0000256" key="1">
    <source>
        <dbReference type="ARBA" id="ARBA00006738"/>
    </source>
</evidence>
<protein>
    <recommendedName>
        <fullName evidence="2">UPF0102 protein HNQ77_003967</fullName>
    </recommendedName>
</protein>
<dbReference type="Pfam" id="PF02021">
    <property type="entry name" value="UPF0102"/>
    <property type="match status" value="1"/>
</dbReference>
<dbReference type="RefSeq" id="WP_231581502.1">
    <property type="nucleotide sequence ID" value="NZ_JACHEK010000008.1"/>
</dbReference>
<evidence type="ECO:0000313" key="3">
    <source>
        <dbReference type="EMBL" id="MBB6145997.1"/>
    </source>
</evidence>
<evidence type="ECO:0000313" key="4">
    <source>
        <dbReference type="Proteomes" id="UP000538666"/>
    </source>
</evidence>
<reference evidence="3 4" key="1">
    <citation type="submission" date="2020-08" db="EMBL/GenBank/DDBJ databases">
        <title>Genomic Encyclopedia of Type Strains, Phase IV (KMG-IV): sequencing the most valuable type-strain genomes for metagenomic binning, comparative biology and taxonomic classification.</title>
        <authorList>
            <person name="Goeker M."/>
        </authorList>
    </citation>
    <scope>NUCLEOTIDE SEQUENCE [LARGE SCALE GENOMIC DNA]</scope>
    <source>
        <strain evidence="3 4">DSM 103733</strain>
    </source>
</reference>
<dbReference type="PANTHER" id="PTHR34039">
    <property type="entry name" value="UPF0102 PROTEIN YRAN"/>
    <property type="match status" value="1"/>
</dbReference>
<sequence length="150" mass="17062">MLFLSLFESVVECCGKTALRRSAPSSRLPAHLATGQRGERAAFFYLRRNGFVITARGWRSDLARGDLDLVAWEDETICFVEVKTRTTRAVAPAEAAVDEDKQKILMRLARHYLRQLPVENVPVRFDILSVYFEAGKRAEFELFCGAFGWD</sequence>
<dbReference type="Gene3D" id="3.40.1350.10">
    <property type="match status" value="1"/>
</dbReference>